<protein>
    <submittedName>
        <fullName evidence="7">Uncharacterized membrane protein YheB (UPF0754 family)</fullName>
    </submittedName>
</protein>
<evidence type="ECO:0000256" key="2">
    <source>
        <dbReference type="ARBA" id="ARBA00008053"/>
    </source>
</evidence>
<dbReference type="PANTHER" id="PTHR35791:SF1">
    <property type="entry name" value="UPF0754 MEMBRANE PROTEIN YHEB"/>
    <property type="match status" value="1"/>
</dbReference>
<proteinExistence type="inferred from homology"/>
<dbReference type="RefSeq" id="WP_204403647.1">
    <property type="nucleotide sequence ID" value="NZ_JAFBEE010000020.1"/>
</dbReference>
<feature type="transmembrane region" description="Helical" evidence="6">
    <location>
        <begin position="6"/>
        <end position="30"/>
    </location>
</feature>
<evidence type="ECO:0000256" key="1">
    <source>
        <dbReference type="ARBA" id="ARBA00004308"/>
    </source>
</evidence>
<reference evidence="7 8" key="1">
    <citation type="submission" date="2021-01" db="EMBL/GenBank/DDBJ databases">
        <title>Genomic Encyclopedia of Type Strains, Phase IV (KMG-IV): sequencing the most valuable type-strain genomes for metagenomic binning, comparative biology and taxonomic classification.</title>
        <authorList>
            <person name="Goeker M."/>
        </authorList>
    </citation>
    <scope>NUCLEOTIDE SEQUENCE [LARGE SCALE GENOMIC DNA]</scope>
    <source>
        <strain evidence="7 8">DSM 25890</strain>
    </source>
</reference>
<evidence type="ECO:0000256" key="3">
    <source>
        <dbReference type="ARBA" id="ARBA00022692"/>
    </source>
</evidence>
<feature type="transmembrane region" description="Helical" evidence="6">
    <location>
        <begin position="179"/>
        <end position="200"/>
    </location>
</feature>
<sequence length="201" mass="22713">METTLLLLFLTLIGGLIGWITNLIAIKLMFRPFEPVKLPIVPVEIQGLIPKRKQEIAKSIGKTIQEELLSIDEIIEKFIEQQDQKELVNTIKQKIDKVINDRLPAILPSSIKIMIKSYISEVIDQEASKMINSTMEDLVHKAAAKIDLAEMVETRINEFPMEKLEDVVLKIAKEELKHIEILGGLLGIFIGLLQGIIIILL</sequence>
<comment type="similarity">
    <text evidence="2">Belongs to the UPF0754 family.</text>
</comment>
<evidence type="ECO:0000313" key="7">
    <source>
        <dbReference type="EMBL" id="MBM7615922.1"/>
    </source>
</evidence>
<comment type="subcellular location">
    <subcellularLocation>
        <location evidence="1">Endomembrane system</location>
    </subcellularLocation>
</comment>
<evidence type="ECO:0000256" key="6">
    <source>
        <dbReference type="SAM" id="Phobius"/>
    </source>
</evidence>
<accession>A0ABS2NSJ3</accession>
<evidence type="ECO:0000256" key="4">
    <source>
        <dbReference type="ARBA" id="ARBA00022989"/>
    </source>
</evidence>
<dbReference type="PANTHER" id="PTHR35791">
    <property type="entry name" value="UPF0754 MEMBRANE PROTEIN YHEB"/>
    <property type="match status" value="1"/>
</dbReference>
<comment type="caution">
    <text evidence="7">The sequence shown here is derived from an EMBL/GenBank/DDBJ whole genome shotgun (WGS) entry which is preliminary data.</text>
</comment>
<keyword evidence="5 6" id="KW-0472">Membrane</keyword>
<organism evidence="7 8">
    <name type="scientific">Alkaliphilus hydrothermalis</name>
    <dbReference type="NCBI Taxonomy" id="1482730"/>
    <lineage>
        <taxon>Bacteria</taxon>
        <taxon>Bacillati</taxon>
        <taxon>Bacillota</taxon>
        <taxon>Clostridia</taxon>
        <taxon>Peptostreptococcales</taxon>
        <taxon>Natronincolaceae</taxon>
        <taxon>Alkaliphilus</taxon>
    </lineage>
</organism>
<gene>
    <name evidence="7" type="ORF">JOC73_002496</name>
</gene>
<dbReference type="Proteomes" id="UP001314796">
    <property type="component" value="Unassembled WGS sequence"/>
</dbReference>
<evidence type="ECO:0000256" key="5">
    <source>
        <dbReference type="ARBA" id="ARBA00023136"/>
    </source>
</evidence>
<dbReference type="EMBL" id="JAFBEE010000020">
    <property type="protein sequence ID" value="MBM7615922.1"/>
    <property type="molecule type" value="Genomic_DNA"/>
</dbReference>
<evidence type="ECO:0000313" key="8">
    <source>
        <dbReference type="Proteomes" id="UP001314796"/>
    </source>
</evidence>
<dbReference type="Pfam" id="PF04286">
    <property type="entry name" value="DUF445"/>
    <property type="match status" value="1"/>
</dbReference>
<keyword evidence="4 6" id="KW-1133">Transmembrane helix</keyword>
<name>A0ABS2NSJ3_9FIRM</name>
<keyword evidence="8" id="KW-1185">Reference proteome</keyword>
<dbReference type="InterPro" id="IPR007383">
    <property type="entry name" value="DUF445"/>
</dbReference>
<keyword evidence="3 6" id="KW-0812">Transmembrane</keyword>